<evidence type="ECO:0000259" key="11">
    <source>
        <dbReference type="Pfam" id="PF03412"/>
    </source>
</evidence>
<keyword evidence="6" id="KW-0560">Oxidoreductase</keyword>
<dbReference type="GeneID" id="60061019"/>
<evidence type="ECO:0000259" key="12">
    <source>
        <dbReference type="Pfam" id="PF07884"/>
    </source>
</evidence>
<evidence type="ECO:0000256" key="9">
    <source>
        <dbReference type="ARBA" id="ARBA00023284"/>
    </source>
</evidence>
<keyword evidence="7 10" id="KW-0472">Membrane</keyword>
<evidence type="ECO:0000313" key="15">
    <source>
        <dbReference type="Proteomes" id="UP000017831"/>
    </source>
</evidence>
<feature type="transmembrane region" description="Helical" evidence="10">
    <location>
        <begin position="269"/>
        <end position="288"/>
    </location>
</feature>
<feature type="transmembrane region" description="Helical" evidence="10">
    <location>
        <begin position="216"/>
        <end position="237"/>
    </location>
</feature>
<keyword evidence="4" id="KW-0874">Quinone</keyword>
<protein>
    <recommendedName>
        <fullName evidence="16">Peptidase C39 domain-containing protein</fullName>
    </recommendedName>
</protein>
<dbReference type="InterPro" id="IPR012932">
    <property type="entry name" value="VKOR"/>
</dbReference>
<keyword evidence="3 10" id="KW-0812">Transmembrane</keyword>
<evidence type="ECO:0000259" key="13">
    <source>
        <dbReference type="Pfam" id="PF13462"/>
    </source>
</evidence>
<dbReference type="InterPro" id="IPR005074">
    <property type="entry name" value="Peptidase_C39"/>
</dbReference>
<dbReference type="STRING" id="1121098.HMPREF1534_03110"/>
<dbReference type="GO" id="GO:0005524">
    <property type="term" value="F:ATP binding"/>
    <property type="evidence" value="ECO:0007669"/>
    <property type="project" value="InterPro"/>
</dbReference>
<dbReference type="InterPro" id="IPR012336">
    <property type="entry name" value="Thioredoxin-like_fold"/>
</dbReference>
<dbReference type="GO" id="GO:0048038">
    <property type="term" value="F:quinone binding"/>
    <property type="evidence" value="ECO:0007669"/>
    <property type="project" value="UniProtKB-KW"/>
</dbReference>
<dbReference type="EMBL" id="AQHY01000037">
    <property type="protein sequence ID" value="EOA53165.1"/>
    <property type="molecule type" value="Genomic_DNA"/>
</dbReference>
<dbReference type="HOGENOM" id="CLU_037935_1_0_10"/>
<feature type="transmembrane region" description="Helical" evidence="10">
    <location>
        <begin position="162"/>
        <end position="179"/>
    </location>
</feature>
<proteinExistence type="inferred from homology"/>
<comment type="subcellular location">
    <subcellularLocation>
        <location evidence="1">Membrane</location>
        <topology evidence="1">Multi-pass membrane protein</topology>
    </subcellularLocation>
</comment>
<dbReference type="GO" id="GO:0008233">
    <property type="term" value="F:peptidase activity"/>
    <property type="evidence" value="ECO:0007669"/>
    <property type="project" value="InterPro"/>
</dbReference>
<evidence type="ECO:0000256" key="6">
    <source>
        <dbReference type="ARBA" id="ARBA00023002"/>
    </source>
</evidence>
<organism evidence="14 15">
    <name type="scientific">Phocaeicola massiliensis B84634 = Timone 84634 = DSM 17679 = JCM 13223</name>
    <dbReference type="NCBI Taxonomy" id="1121098"/>
    <lineage>
        <taxon>Bacteria</taxon>
        <taxon>Pseudomonadati</taxon>
        <taxon>Bacteroidota</taxon>
        <taxon>Bacteroidia</taxon>
        <taxon>Bacteroidales</taxon>
        <taxon>Bacteroidaceae</taxon>
        <taxon>Phocaeicola</taxon>
    </lineage>
</organism>
<dbReference type="Pfam" id="PF03412">
    <property type="entry name" value="Peptidase_C39"/>
    <property type="match status" value="1"/>
</dbReference>
<dbReference type="InterPro" id="IPR036249">
    <property type="entry name" value="Thioredoxin-like_sf"/>
</dbReference>
<evidence type="ECO:0000256" key="10">
    <source>
        <dbReference type="SAM" id="Phobius"/>
    </source>
</evidence>
<dbReference type="OrthoDB" id="1100563at2"/>
<feature type="transmembrane region" description="Helical" evidence="10">
    <location>
        <begin position="135"/>
        <end position="156"/>
    </location>
</feature>
<dbReference type="Proteomes" id="UP000017831">
    <property type="component" value="Unassembled WGS sequence"/>
</dbReference>
<comment type="caution">
    <text evidence="14">The sequence shown here is derived from an EMBL/GenBank/DDBJ whole genome shotgun (WGS) entry which is preliminary data.</text>
</comment>
<keyword evidence="8" id="KW-1015">Disulfide bond</keyword>
<dbReference type="PATRIC" id="fig|1121098.3.peg.3164"/>
<dbReference type="CDD" id="cd12921">
    <property type="entry name" value="VKOR_4"/>
    <property type="match status" value="1"/>
</dbReference>
<dbReference type="AlphaFoldDB" id="U6R9L2"/>
<evidence type="ECO:0000313" key="14">
    <source>
        <dbReference type="EMBL" id="EOA53165.1"/>
    </source>
</evidence>
<keyword evidence="9" id="KW-0676">Redox-active center</keyword>
<feature type="domain" description="Vitamin K epoxide reductase" evidence="12">
    <location>
        <begin position="163"/>
        <end position="287"/>
    </location>
</feature>
<evidence type="ECO:0008006" key="16">
    <source>
        <dbReference type="Google" id="ProtNLM"/>
    </source>
</evidence>
<dbReference type="GO" id="GO:0006508">
    <property type="term" value="P:proteolysis"/>
    <property type="evidence" value="ECO:0007669"/>
    <property type="project" value="InterPro"/>
</dbReference>
<evidence type="ECO:0000256" key="2">
    <source>
        <dbReference type="ARBA" id="ARBA00006214"/>
    </source>
</evidence>
<feature type="domain" description="Peptidase C39" evidence="11">
    <location>
        <begin position="6"/>
        <end position="116"/>
    </location>
</feature>
<dbReference type="eggNOG" id="COG1651">
    <property type="taxonomic scope" value="Bacteria"/>
</dbReference>
<feature type="transmembrane region" description="Helical" evidence="10">
    <location>
        <begin position="243"/>
        <end position="262"/>
    </location>
</feature>
<dbReference type="SUPFAM" id="SSF52833">
    <property type="entry name" value="Thioredoxin-like"/>
    <property type="match status" value="1"/>
</dbReference>
<feature type="transmembrane region" description="Helical" evidence="10">
    <location>
        <begin position="300"/>
        <end position="320"/>
    </location>
</feature>
<dbReference type="InterPro" id="IPR038354">
    <property type="entry name" value="VKOR_sf"/>
</dbReference>
<dbReference type="RefSeq" id="WP_005943061.1">
    <property type="nucleotide sequence ID" value="NZ_KB890391.1"/>
</dbReference>
<keyword evidence="5 10" id="KW-1133">Transmembrane helix</keyword>
<evidence type="ECO:0000256" key="5">
    <source>
        <dbReference type="ARBA" id="ARBA00022989"/>
    </source>
</evidence>
<evidence type="ECO:0000256" key="7">
    <source>
        <dbReference type="ARBA" id="ARBA00023136"/>
    </source>
</evidence>
<evidence type="ECO:0000256" key="8">
    <source>
        <dbReference type="ARBA" id="ARBA00023157"/>
    </source>
</evidence>
<dbReference type="Pfam" id="PF13462">
    <property type="entry name" value="Thioredoxin_4"/>
    <property type="match status" value="1"/>
</dbReference>
<name>U6R9L2_9BACT</name>
<dbReference type="Gene3D" id="3.90.70.10">
    <property type="entry name" value="Cysteine proteinases"/>
    <property type="match status" value="1"/>
</dbReference>
<reference evidence="14 15" key="1">
    <citation type="submission" date="2013-04" db="EMBL/GenBank/DDBJ databases">
        <title>The Genome Sequence of Bacteroides massiliensis DSM 17679.</title>
        <authorList>
            <consortium name="The Broad Institute Genomics Platform"/>
            <person name="Earl A."/>
            <person name="Ward D."/>
            <person name="Feldgarden M."/>
            <person name="Gevers D."/>
            <person name="Martens E."/>
            <person name="Fenner L."/>
            <person name="Roux V."/>
            <person name="Mallet M.N."/>
            <person name="Raoult D."/>
            <person name="Walker B."/>
            <person name="Young S."/>
            <person name="Zeng Q."/>
            <person name="Gargeya S."/>
            <person name="Fitzgerald M."/>
            <person name="Haas B."/>
            <person name="Abouelleil A."/>
            <person name="Allen A.W."/>
            <person name="Alvarado L."/>
            <person name="Arachchi H.M."/>
            <person name="Berlin A.M."/>
            <person name="Chapman S.B."/>
            <person name="Gainer-Dewar J."/>
            <person name="Goldberg J."/>
            <person name="Griggs A."/>
            <person name="Gujja S."/>
            <person name="Hansen M."/>
            <person name="Howarth C."/>
            <person name="Imamovic A."/>
            <person name="Ireland A."/>
            <person name="Larimer J."/>
            <person name="McCowan C."/>
            <person name="Murphy C."/>
            <person name="Pearson M."/>
            <person name="Poon T.W."/>
            <person name="Priest M."/>
            <person name="Roberts A."/>
            <person name="Saif S."/>
            <person name="Shea T."/>
            <person name="Sisk P."/>
            <person name="Sykes S."/>
            <person name="Wortman J."/>
            <person name="Nusbaum C."/>
            <person name="Birren B."/>
        </authorList>
    </citation>
    <scope>NUCLEOTIDE SEQUENCE [LARGE SCALE GENOMIC DNA]</scope>
    <source>
        <strain evidence="15">B84634 / Timone 84634 / DSM 17679 / JCM 13223</strain>
    </source>
</reference>
<keyword evidence="15" id="KW-1185">Reference proteome</keyword>
<comment type="similarity">
    <text evidence="2">Belongs to the VKOR family.</text>
</comment>
<feature type="domain" description="Thioredoxin-like fold" evidence="13">
    <location>
        <begin position="365"/>
        <end position="508"/>
    </location>
</feature>
<evidence type="ECO:0000256" key="1">
    <source>
        <dbReference type="ARBA" id="ARBA00004141"/>
    </source>
</evidence>
<evidence type="ECO:0000256" key="3">
    <source>
        <dbReference type="ARBA" id="ARBA00022692"/>
    </source>
</evidence>
<sequence>MHKNTLNLFLKELNIKHTNSYSSSLFEEHPNKYNLYGISQMLNLYNIPNIGIKVENKDLNSLELPVIAHIGYDFVVVNKVTNTQVGFYWKGKHTILNIDKFIELWSGIALIAEPTKESIEPSYRKHFITEILNRIQTFSILTITITLILLLCIFQSLSTIKILFLLCNLCGCIICYFLLQKQNHTESLYADKICSLFKQKDCNDILDSKVAKIFDWLSWSEIGMGFFISNILILITFPELFEYVIPVCISALPYTIWSIWYQIRVAKQWCTLCLIVQSILWCIFFIALFNESMFPDKLNYFNFIFIGMIYLFTIFSINKLSNIILSNQQMTNIRQELNSIKFTDDVFVTLLKKRPYYKVSRLDSNIILGNPDSSIRITILTNPHCQPCAFTHKKIERILKKNMDKMHIQYIFTAFNDNLLNSNKILIAAYQQKNQDEVRDIYTQWFNKGKINPDAFAKKMNIEISNHHVQEELDKHYQWKKYNQLSVTPTILINGYLLPENYNVEDLEYFCNINLTASN</sequence>
<evidence type="ECO:0000256" key="4">
    <source>
        <dbReference type="ARBA" id="ARBA00022719"/>
    </source>
</evidence>
<dbReference type="GO" id="GO:0016020">
    <property type="term" value="C:membrane"/>
    <property type="evidence" value="ECO:0007669"/>
    <property type="project" value="UniProtKB-SubCell"/>
</dbReference>
<gene>
    <name evidence="14" type="ORF">HMPREF1534_03110</name>
</gene>
<dbReference type="Gene3D" id="3.40.30.10">
    <property type="entry name" value="Glutaredoxin"/>
    <property type="match status" value="1"/>
</dbReference>
<dbReference type="GO" id="GO:0016491">
    <property type="term" value="F:oxidoreductase activity"/>
    <property type="evidence" value="ECO:0007669"/>
    <property type="project" value="UniProtKB-KW"/>
</dbReference>
<accession>U6R9L2</accession>
<dbReference type="Pfam" id="PF07884">
    <property type="entry name" value="VKOR"/>
    <property type="match status" value="1"/>
</dbReference>
<dbReference type="Gene3D" id="1.20.1440.130">
    <property type="entry name" value="VKOR domain"/>
    <property type="match status" value="1"/>
</dbReference>